<feature type="non-terminal residue" evidence="1">
    <location>
        <position position="1"/>
    </location>
</feature>
<name>A0A8E2FBP0_9PEZI</name>
<keyword evidence="2" id="KW-1185">Reference proteome</keyword>
<proteinExistence type="predicted"/>
<organism evidence="1 2">
    <name type="scientific">Glonium stellatum</name>
    <dbReference type="NCBI Taxonomy" id="574774"/>
    <lineage>
        <taxon>Eukaryota</taxon>
        <taxon>Fungi</taxon>
        <taxon>Dikarya</taxon>
        <taxon>Ascomycota</taxon>
        <taxon>Pezizomycotina</taxon>
        <taxon>Dothideomycetes</taxon>
        <taxon>Pleosporomycetidae</taxon>
        <taxon>Gloniales</taxon>
        <taxon>Gloniaceae</taxon>
        <taxon>Glonium</taxon>
    </lineage>
</organism>
<reference evidence="1 2" key="1">
    <citation type="journal article" date="2016" name="Nat. Commun.">
        <title>Ectomycorrhizal ecology is imprinted in the genome of the dominant symbiotic fungus Cenococcum geophilum.</title>
        <authorList>
            <consortium name="DOE Joint Genome Institute"/>
            <person name="Peter M."/>
            <person name="Kohler A."/>
            <person name="Ohm R.A."/>
            <person name="Kuo A."/>
            <person name="Krutzmann J."/>
            <person name="Morin E."/>
            <person name="Arend M."/>
            <person name="Barry K.W."/>
            <person name="Binder M."/>
            <person name="Choi C."/>
            <person name="Clum A."/>
            <person name="Copeland A."/>
            <person name="Grisel N."/>
            <person name="Haridas S."/>
            <person name="Kipfer T."/>
            <person name="LaButti K."/>
            <person name="Lindquist E."/>
            <person name="Lipzen A."/>
            <person name="Maire R."/>
            <person name="Meier B."/>
            <person name="Mihaltcheva S."/>
            <person name="Molinier V."/>
            <person name="Murat C."/>
            <person name="Poggeler S."/>
            <person name="Quandt C.A."/>
            <person name="Sperisen C."/>
            <person name="Tritt A."/>
            <person name="Tisserant E."/>
            <person name="Crous P.W."/>
            <person name="Henrissat B."/>
            <person name="Nehls U."/>
            <person name="Egli S."/>
            <person name="Spatafora J.W."/>
            <person name="Grigoriev I.V."/>
            <person name="Martin F.M."/>
        </authorList>
    </citation>
    <scope>NUCLEOTIDE SEQUENCE [LARGE SCALE GENOMIC DNA]</scope>
    <source>
        <strain evidence="1 2">CBS 207.34</strain>
    </source>
</reference>
<evidence type="ECO:0000313" key="1">
    <source>
        <dbReference type="EMBL" id="OCL14232.1"/>
    </source>
</evidence>
<dbReference type="OrthoDB" id="3547690at2759"/>
<gene>
    <name evidence="1" type="ORF">AOQ84DRAFT_259444</name>
</gene>
<evidence type="ECO:0000313" key="2">
    <source>
        <dbReference type="Proteomes" id="UP000250140"/>
    </source>
</evidence>
<accession>A0A8E2FBP0</accession>
<dbReference type="AlphaFoldDB" id="A0A8E2FBP0"/>
<feature type="non-terminal residue" evidence="1">
    <location>
        <position position="53"/>
    </location>
</feature>
<sequence length="53" mass="6039">CPYHTQVLRMTQSTSTQGLSPMDRFLSEGPHEQYALFRRPDTGELSTYKGCLC</sequence>
<dbReference type="EMBL" id="KV748598">
    <property type="protein sequence ID" value="OCL14232.1"/>
    <property type="molecule type" value="Genomic_DNA"/>
</dbReference>
<dbReference type="Proteomes" id="UP000250140">
    <property type="component" value="Unassembled WGS sequence"/>
</dbReference>
<protein>
    <submittedName>
        <fullName evidence="1">Uncharacterized protein</fullName>
    </submittedName>
</protein>